<evidence type="ECO:0000256" key="7">
    <source>
        <dbReference type="ARBA" id="ARBA00064556"/>
    </source>
</evidence>
<evidence type="ECO:0000256" key="8">
    <source>
        <dbReference type="ARBA" id="ARBA00074059"/>
    </source>
</evidence>
<dbReference type="SMART" id="SM00326">
    <property type="entry name" value="SH3"/>
    <property type="match status" value="1"/>
</dbReference>
<feature type="compositionally biased region" description="Low complexity" evidence="10">
    <location>
        <begin position="279"/>
        <end position="289"/>
    </location>
</feature>
<keyword evidence="4" id="KW-0597">Phosphoprotein</keyword>
<protein>
    <recommendedName>
        <fullName evidence="8">SAM and SH3 domain-containing protein 1</fullName>
    </recommendedName>
</protein>
<dbReference type="SMART" id="SM00454">
    <property type="entry name" value="SAM"/>
    <property type="match status" value="2"/>
</dbReference>
<accession>A0A7K8RSM8</accession>
<dbReference type="InterPro" id="IPR021090">
    <property type="entry name" value="SPIDER"/>
</dbReference>
<feature type="compositionally biased region" description="Polar residues" evidence="10">
    <location>
        <begin position="471"/>
        <end position="483"/>
    </location>
</feature>
<comment type="subunit">
    <text evidence="7">Interacts with GNAS. Interacts with IQGAP1. Interacts with TRAF6 (via C-terminus); the interaction is LPS-dependent. Interacts with MAP3K7, CHUK and IKBKB.</text>
</comment>
<dbReference type="Proteomes" id="UP000574210">
    <property type="component" value="Unassembled WGS sequence"/>
</dbReference>
<dbReference type="PANTHER" id="PTHR12301:SF3">
    <property type="entry name" value="SAM AND SH3 DOMAIN-CONTAINING PROTEIN 1"/>
    <property type="match status" value="1"/>
</dbReference>
<dbReference type="GO" id="GO:0031435">
    <property type="term" value="F:mitogen-activated protein kinase kinase kinase binding"/>
    <property type="evidence" value="ECO:0007669"/>
    <property type="project" value="TreeGrafter"/>
</dbReference>
<dbReference type="InterPro" id="IPR037627">
    <property type="entry name" value="SASH1_SAM_repeat1"/>
</dbReference>
<comment type="function">
    <text evidence="6">Is a positive regulator of NF-kappa-B signaling downstream of TLR4 activation. It acts as a scaffold molecule to assemble a molecular complex that includes TRAF6, MAP3K7, CHUK and IKBKB, thereby facilitating NF-kappa-B signaling activation. Regulates TRAF6 and MAP3K7 ubiquitination. Involved in the regulation of cell mobility. Regulates lipolysaccharide (LPS)-induced endothelial cell migration. Is involved in the regulation of skin pigmentation through the control of melanocyte migration in the epidermis.</text>
</comment>
<dbReference type="Gene3D" id="1.10.150.50">
    <property type="entry name" value="Transcription Factor, Ets-1"/>
    <property type="match status" value="2"/>
</dbReference>
<reference evidence="13 14" key="1">
    <citation type="submission" date="2019-09" db="EMBL/GenBank/DDBJ databases">
        <title>Bird 10,000 Genomes (B10K) Project - Family phase.</title>
        <authorList>
            <person name="Zhang G."/>
        </authorList>
    </citation>
    <scope>NUCLEOTIDE SEQUENCE [LARGE SCALE GENOMIC DNA]</scope>
    <source>
        <strain evidence="13">B10K-CU-031-12</strain>
        <tissue evidence="13">Muscle</tissue>
    </source>
</reference>
<dbReference type="Gene3D" id="2.30.30.40">
    <property type="entry name" value="SH3 Domains"/>
    <property type="match status" value="1"/>
</dbReference>
<evidence type="ECO:0000256" key="6">
    <source>
        <dbReference type="ARBA" id="ARBA00057807"/>
    </source>
</evidence>
<dbReference type="InterPro" id="IPR001452">
    <property type="entry name" value="SH3_domain"/>
</dbReference>
<dbReference type="InterPro" id="IPR058666">
    <property type="entry name" value="SASH1/NUB1_homeodomain"/>
</dbReference>
<organism evidence="13 14">
    <name type="scientific">Rhodinocichla rosea</name>
    <dbReference type="NCBI Taxonomy" id="58203"/>
    <lineage>
        <taxon>Eukaryota</taxon>
        <taxon>Metazoa</taxon>
        <taxon>Chordata</taxon>
        <taxon>Craniata</taxon>
        <taxon>Vertebrata</taxon>
        <taxon>Euteleostomi</taxon>
        <taxon>Archelosauria</taxon>
        <taxon>Archosauria</taxon>
        <taxon>Dinosauria</taxon>
        <taxon>Saurischia</taxon>
        <taxon>Theropoda</taxon>
        <taxon>Coelurosauria</taxon>
        <taxon>Aves</taxon>
        <taxon>Neognathae</taxon>
        <taxon>Neoaves</taxon>
        <taxon>Telluraves</taxon>
        <taxon>Australaves</taxon>
        <taxon>Passeriformes</taxon>
        <taxon>Thraupidae</taxon>
        <taxon>Rhodinocichla</taxon>
    </lineage>
</organism>
<dbReference type="GO" id="GO:0005737">
    <property type="term" value="C:cytoplasm"/>
    <property type="evidence" value="ECO:0007669"/>
    <property type="project" value="UniProtKB-SubCell"/>
</dbReference>
<dbReference type="EMBL" id="VWYZ01000137">
    <property type="protein sequence ID" value="NXF20807.1"/>
    <property type="molecule type" value="Genomic_DNA"/>
</dbReference>
<feature type="region of interest" description="Disordered" evidence="10">
    <location>
        <begin position="269"/>
        <end position="289"/>
    </location>
</feature>
<evidence type="ECO:0000256" key="9">
    <source>
        <dbReference type="PROSITE-ProRule" id="PRU00192"/>
    </source>
</evidence>
<feature type="compositionally biased region" description="Polar residues" evidence="10">
    <location>
        <begin position="48"/>
        <end position="57"/>
    </location>
</feature>
<evidence type="ECO:0000256" key="3">
    <source>
        <dbReference type="ARBA" id="ARBA00022490"/>
    </source>
</evidence>
<feature type="region of interest" description="Disordered" evidence="10">
    <location>
        <begin position="40"/>
        <end position="91"/>
    </location>
</feature>
<feature type="domain" description="SAM" evidence="12">
    <location>
        <begin position="1126"/>
        <end position="1186"/>
    </location>
</feature>
<evidence type="ECO:0000256" key="1">
    <source>
        <dbReference type="ARBA" id="ARBA00004496"/>
    </source>
</evidence>
<keyword evidence="3" id="KW-0963">Cytoplasm</keyword>
<feature type="domain" description="SH3" evidence="11">
    <location>
        <begin position="501"/>
        <end position="562"/>
    </location>
</feature>
<evidence type="ECO:0000256" key="2">
    <source>
        <dbReference type="ARBA" id="ARBA00022443"/>
    </source>
</evidence>
<dbReference type="FunFam" id="1.10.150.50:FF:000024">
    <property type="entry name" value="Putative sam and sh3 domain-containing protein 1"/>
    <property type="match status" value="1"/>
</dbReference>
<dbReference type="CDD" id="cd09559">
    <property type="entry name" value="SAM_SASH1_repeat1"/>
    <property type="match status" value="1"/>
</dbReference>
<feature type="region of interest" description="Disordered" evidence="10">
    <location>
        <begin position="972"/>
        <end position="1007"/>
    </location>
</feature>
<proteinExistence type="predicted"/>
<dbReference type="Pfam" id="PF12485">
    <property type="entry name" value="SPIDER"/>
    <property type="match status" value="1"/>
</dbReference>
<feature type="non-terminal residue" evidence="13">
    <location>
        <position position="1191"/>
    </location>
</feature>
<dbReference type="Pfam" id="PF26285">
    <property type="entry name" value="SASH1_Homeodomain"/>
    <property type="match status" value="2"/>
</dbReference>
<dbReference type="FunFam" id="2.30.30.40:FF:000021">
    <property type="entry name" value="Putative sam and sh3 domain-containing protein 1"/>
    <property type="match status" value="1"/>
</dbReference>
<dbReference type="PANTHER" id="PTHR12301">
    <property type="entry name" value="SAM-DOMAIN, SH3 AND NUCLEAR LOCALIZATION SIGNALS PROTEIN RELATED"/>
    <property type="match status" value="1"/>
</dbReference>
<name>A0A7K8RSM8_9PASS</name>
<dbReference type="AlphaFoldDB" id="A0A7K8RSM8"/>
<dbReference type="InterPro" id="IPR037630">
    <property type="entry name" value="SASH1_SAM_repeat2"/>
</dbReference>
<feature type="compositionally biased region" description="Polar residues" evidence="10">
    <location>
        <begin position="180"/>
        <end position="193"/>
    </location>
</feature>
<dbReference type="InterPro" id="IPR035720">
    <property type="entry name" value="SASH1_SH3"/>
</dbReference>
<dbReference type="FunFam" id="1.10.150.50:FF:000038">
    <property type="entry name" value="Putative sam and sh3 domain-containing protein 1"/>
    <property type="match status" value="1"/>
</dbReference>
<dbReference type="PROSITE" id="PS50002">
    <property type="entry name" value="SH3"/>
    <property type="match status" value="1"/>
</dbReference>
<feature type="compositionally biased region" description="Low complexity" evidence="10">
    <location>
        <begin position="452"/>
        <end position="470"/>
    </location>
</feature>
<sequence>DGSLGNIDDLAQQYADYYNTCFTDVCERMEELRKRRVSQDLDLEKPDTSPTSLQLRSQIEESLGLSSTASTPDTERKLSIHKSSSEEGSVGKADWKKKNKFFWQNFRKNQKGLMRQTSKGEDVGYVASEITMSDEERIQLMMMVKEKMITIEEALARLKEYEAQHRQSGAVDATEWPDGSYSTLDGSSNCNSREQSDDETEESVKFKRLHKLVNSTRRVRKKLIRVEEMKKPSTEGVEEHSLDNSPILDDRSALYSGVHKKQFYFDSSCEKQPEDDSDSLTTSPSSSSLDTWGANRKLVKTFSKTDSRGLIKPPKKLGTFFSYPEEEKSQKVCRSLTDGEMKKSLGSLSHGRTCSFGGFDLTNRSLHIGNSSDQMGKEGDFVYKEVIKSPSASRISLGKKVKSVKETMKKRMSKKYSSSLSEQESSPGIVPGSPQSPPPDTDSLDKPKLKAGGSVESLRSSLSGQSSMSGQTVSTTDSSTSNRESVKSEDGDDEEPPYRGPFCGRARVHTDFTPSPYDTDSLKLKKGDIIDIISKPPMGTWMGLLNNKVGTFKFIYVDVLNEEEEKPKRPTRRRRKSRPPQPKSVEDLLDRINLKEHMPTFLFNGYEDLDTFKLLEEEDLDELNIRDPEHRAVLLTAVELLQEYDSNSDQSGSQEKLLIEGQGLSGCSPRDSGCYESSENLENGKTRRTCLPPSKSAIEHSFRDFSRNQLSNYPTLPLSKSIETLQPGEKESRLGCAHRALKSSVKPPAIMALKKNRRSLPVAVCRSYETLDGPQGVDTWPRSHSLDDLQGEPNTNLQDANKKVGSFPQDSVDIAKKATALPPQSHGGSCKVDDVMAKQGKGAANSQKGRPKELNCSVMETAGGKPTPFPLKNCEAQPALVMHHATRTPLEIQSKGFHDLARADYAPVLKGGLEAEQKSTNEARMQPKNPSQPPPVPAKKCRERLSNGLYHPPTTTSGNHSSLEAPCLPVKKTSSSTPIDCHGVPVHRTSSEQEPSSPPSPLPPWLSELPETASVQQHVVKLGPASARKVSCSRGMDLEMVIENKLQSEDIDLTEEPYSDKHGRCGIPEALVQRYSEDLEQPEKDVATNMDQIRVKQLRKQHRMAIPSGGLTEICRKPVSPGLITSVSDWLISIGLPMYSSLLTEAGFNTLSKVPSLSQTCLQKAGITEERHISKLLAAARLFKPLDPEAI</sequence>
<dbReference type="Pfam" id="PF00536">
    <property type="entry name" value="SAM_1"/>
    <property type="match status" value="1"/>
</dbReference>
<feature type="domain" description="SAM" evidence="12">
    <location>
        <begin position="580"/>
        <end position="644"/>
    </location>
</feature>
<evidence type="ECO:0000259" key="12">
    <source>
        <dbReference type="PROSITE" id="PS50105"/>
    </source>
</evidence>
<dbReference type="SUPFAM" id="SSF50044">
    <property type="entry name" value="SH3-domain"/>
    <property type="match status" value="1"/>
</dbReference>
<feature type="region of interest" description="Disordered" evidence="10">
    <location>
        <begin position="394"/>
        <end position="519"/>
    </location>
</feature>
<dbReference type="CDD" id="cd11967">
    <property type="entry name" value="SH3_SASH1"/>
    <property type="match status" value="1"/>
</dbReference>
<dbReference type="InterPro" id="IPR001660">
    <property type="entry name" value="SAM"/>
</dbReference>
<dbReference type="Pfam" id="PF07647">
    <property type="entry name" value="SAM_2"/>
    <property type="match status" value="1"/>
</dbReference>
<evidence type="ECO:0000313" key="14">
    <source>
        <dbReference type="Proteomes" id="UP000574210"/>
    </source>
</evidence>
<dbReference type="InterPro" id="IPR051725">
    <property type="entry name" value="SAM-SH3_domain_protein"/>
</dbReference>
<feature type="region of interest" description="Disordered" evidence="10">
    <location>
        <begin position="919"/>
        <end position="940"/>
    </location>
</feature>
<evidence type="ECO:0000256" key="10">
    <source>
        <dbReference type="SAM" id="MobiDB-lite"/>
    </source>
</evidence>
<evidence type="ECO:0000313" key="13">
    <source>
        <dbReference type="EMBL" id="NXF20807.1"/>
    </source>
</evidence>
<keyword evidence="2 9" id="KW-0728">SH3 domain</keyword>
<feature type="compositionally biased region" description="Low complexity" evidence="10">
    <location>
        <begin position="415"/>
        <end position="426"/>
    </location>
</feature>
<keyword evidence="5" id="KW-0677">Repeat</keyword>
<evidence type="ECO:0000259" key="11">
    <source>
        <dbReference type="PROSITE" id="PS50002"/>
    </source>
</evidence>
<gene>
    <name evidence="13" type="primary">Sash1</name>
    <name evidence="13" type="ORF">RHOROS_R13242</name>
</gene>
<evidence type="ECO:0000256" key="4">
    <source>
        <dbReference type="ARBA" id="ARBA00022553"/>
    </source>
</evidence>
<dbReference type="SUPFAM" id="SSF47769">
    <property type="entry name" value="SAM/Pointed domain"/>
    <property type="match status" value="2"/>
</dbReference>
<feature type="region of interest" description="Disordered" evidence="10">
    <location>
        <begin position="167"/>
        <end position="203"/>
    </location>
</feature>
<feature type="compositionally biased region" description="Basic residues" evidence="10">
    <location>
        <begin position="569"/>
        <end position="578"/>
    </location>
</feature>
<dbReference type="CDD" id="cd09492">
    <property type="entry name" value="SAM_SASH1_repeat2"/>
    <property type="match status" value="1"/>
</dbReference>
<dbReference type="InterPro" id="IPR036028">
    <property type="entry name" value="SH3-like_dom_sf"/>
</dbReference>
<feature type="non-terminal residue" evidence="13">
    <location>
        <position position="1"/>
    </location>
</feature>
<evidence type="ECO:0000256" key="5">
    <source>
        <dbReference type="ARBA" id="ARBA00022737"/>
    </source>
</evidence>
<dbReference type="Pfam" id="PF07653">
    <property type="entry name" value="SH3_2"/>
    <property type="match status" value="1"/>
</dbReference>
<comment type="subcellular location">
    <subcellularLocation>
        <location evidence="1">Cytoplasm</location>
    </subcellularLocation>
</comment>
<feature type="region of interest" description="Disordered" evidence="10">
    <location>
        <begin position="776"/>
        <end position="799"/>
    </location>
</feature>
<comment type="caution">
    <text evidence="13">The sequence shown here is derived from an EMBL/GenBank/DDBJ whole genome shotgun (WGS) entry which is preliminary data.</text>
</comment>
<feature type="region of interest" description="Disordered" evidence="10">
    <location>
        <begin position="564"/>
        <end position="587"/>
    </location>
</feature>
<dbReference type="PROSITE" id="PS50105">
    <property type="entry name" value="SAM_DOMAIN"/>
    <property type="match status" value="2"/>
</dbReference>
<dbReference type="GO" id="GO:1901224">
    <property type="term" value="P:positive regulation of non-canonical NF-kappaB signal transduction"/>
    <property type="evidence" value="ECO:0007669"/>
    <property type="project" value="TreeGrafter"/>
</dbReference>
<dbReference type="InterPro" id="IPR013761">
    <property type="entry name" value="SAM/pointed_sf"/>
</dbReference>
<keyword evidence="14" id="KW-1185">Reference proteome</keyword>